<dbReference type="EMBL" id="BLJN01000002">
    <property type="protein sequence ID" value="GFE80300.1"/>
    <property type="molecule type" value="Genomic_DNA"/>
</dbReference>
<dbReference type="InterPro" id="IPR039425">
    <property type="entry name" value="RNA_pol_sigma-70-like"/>
</dbReference>
<dbReference type="InterPro" id="IPR011517">
    <property type="entry name" value="RNA_pol_sigma70_ECF-like"/>
</dbReference>
<dbReference type="InterPro" id="IPR036388">
    <property type="entry name" value="WH-like_DNA-bd_sf"/>
</dbReference>
<dbReference type="InterPro" id="IPR013324">
    <property type="entry name" value="RNA_pol_sigma_r3/r4-like"/>
</dbReference>
<dbReference type="Gene3D" id="1.10.10.10">
    <property type="entry name" value="Winged helix-like DNA-binding domain superfamily/Winged helix DNA-binding domain"/>
    <property type="match status" value="1"/>
</dbReference>
<name>A0A829YAS9_9GAMM</name>
<dbReference type="InterPro" id="IPR014284">
    <property type="entry name" value="RNA_pol_sigma-70_dom"/>
</dbReference>
<accession>A0A829YAS9</accession>
<proteinExistence type="predicted"/>
<dbReference type="InterPro" id="IPR053812">
    <property type="entry name" value="HTH_Sigma70_ECF-like"/>
</dbReference>
<dbReference type="Pfam" id="PF07638">
    <property type="entry name" value="Sigma70_ECF"/>
    <property type="match status" value="1"/>
</dbReference>
<evidence type="ECO:0000313" key="5">
    <source>
        <dbReference type="EMBL" id="GFE80300.1"/>
    </source>
</evidence>
<feature type="domain" description="RNA polymerase sigma-70 ECF-like HTH" evidence="4">
    <location>
        <begin position="2"/>
        <end position="164"/>
    </location>
</feature>
<dbReference type="GO" id="GO:0006352">
    <property type="term" value="P:DNA-templated transcription initiation"/>
    <property type="evidence" value="ECO:0007669"/>
    <property type="project" value="InterPro"/>
</dbReference>
<dbReference type="PANTHER" id="PTHR43133:SF39">
    <property type="entry name" value="SIMILAR TO RNA POLYMERASE SIGMA-E FACTOR"/>
    <property type="match status" value="1"/>
</dbReference>
<comment type="caution">
    <text evidence="5">The sequence shown here is derived from an EMBL/GenBank/DDBJ whole genome shotgun (WGS) entry which is preliminary data.</text>
</comment>
<dbReference type="NCBIfam" id="TIGR02999">
    <property type="entry name" value="Sig-70_X6"/>
    <property type="match status" value="1"/>
</dbReference>
<protein>
    <submittedName>
        <fullName evidence="5">DNA-directed RNA polymerase sigma-70 factor</fullName>
    </submittedName>
</protein>
<keyword evidence="6" id="KW-1185">Reference proteome</keyword>
<evidence type="ECO:0000313" key="6">
    <source>
        <dbReference type="Proteomes" id="UP000445000"/>
    </source>
</evidence>
<dbReference type="RefSeq" id="WP_161812001.1">
    <property type="nucleotide sequence ID" value="NZ_BLJN01000002.1"/>
</dbReference>
<dbReference type="NCBIfam" id="TIGR02937">
    <property type="entry name" value="sigma70-ECF"/>
    <property type="match status" value="1"/>
</dbReference>
<keyword evidence="5" id="KW-0240">DNA-directed RNA polymerase</keyword>
<organism evidence="5 6">
    <name type="scientific">Steroidobacter agaridevorans</name>
    <dbReference type="NCBI Taxonomy" id="2695856"/>
    <lineage>
        <taxon>Bacteria</taxon>
        <taxon>Pseudomonadati</taxon>
        <taxon>Pseudomonadota</taxon>
        <taxon>Gammaproteobacteria</taxon>
        <taxon>Steroidobacterales</taxon>
        <taxon>Steroidobacteraceae</taxon>
        <taxon>Steroidobacter</taxon>
    </lineage>
</organism>
<evidence type="ECO:0000256" key="3">
    <source>
        <dbReference type="ARBA" id="ARBA00023163"/>
    </source>
</evidence>
<sequence length="166" mass="18994">MEDLFTLVYAELRRIAERQLRGERFGHTLCTTALVHEAWFELSKLNRIQWQSRAHFLALASQAMRRVLIDYAVARKTQKRGGGKPMQSIDDDALAVVQEHAEEFVLLDEALQRLAAINERHARIVECRFYGGMSVDETAEALEISPATVKRDWTLARAWLNKELGA</sequence>
<dbReference type="Proteomes" id="UP000445000">
    <property type="component" value="Unassembled WGS sequence"/>
</dbReference>
<keyword evidence="3" id="KW-0804">Transcription</keyword>
<reference evidence="6" key="1">
    <citation type="submission" date="2020-01" db="EMBL/GenBank/DDBJ databases">
        <title>'Steroidobacter agaridevorans' sp. nov., agar-degrading bacteria isolated from rhizosphere soils.</title>
        <authorList>
            <person name="Ikenaga M."/>
            <person name="Kataoka M."/>
            <person name="Murouchi A."/>
            <person name="Katsuragi S."/>
            <person name="Sakai M."/>
        </authorList>
    </citation>
    <scope>NUCLEOTIDE SEQUENCE [LARGE SCALE GENOMIC DNA]</scope>
    <source>
        <strain evidence="6">YU21-B</strain>
    </source>
</reference>
<dbReference type="SUPFAM" id="SSF88659">
    <property type="entry name" value="Sigma3 and sigma4 domains of RNA polymerase sigma factors"/>
    <property type="match status" value="1"/>
</dbReference>
<gene>
    <name evidence="5" type="ORF">GCM10011487_23000</name>
</gene>
<evidence type="ECO:0000259" key="4">
    <source>
        <dbReference type="Pfam" id="PF07638"/>
    </source>
</evidence>
<dbReference type="GO" id="GO:0016987">
    <property type="term" value="F:sigma factor activity"/>
    <property type="evidence" value="ECO:0007669"/>
    <property type="project" value="UniProtKB-KW"/>
</dbReference>
<dbReference type="AlphaFoldDB" id="A0A829YAS9"/>
<keyword evidence="2" id="KW-0731">Sigma factor</keyword>
<keyword evidence="1" id="KW-0805">Transcription regulation</keyword>
<dbReference type="PANTHER" id="PTHR43133">
    <property type="entry name" value="RNA POLYMERASE ECF-TYPE SIGMA FACTO"/>
    <property type="match status" value="1"/>
</dbReference>
<dbReference type="GO" id="GO:0000428">
    <property type="term" value="C:DNA-directed RNA polymerase complex"/>
    <property type="evidence" value="ECO:0007669"/>
    <property type="project" value="UniProtKB-KW"/>
</dbReference>
<evidence type="ECO:0000256" key="2">
    <source>
        <dbReference type="ARBA" id="ARBA00023082"/>
    </source>
</evidence>
<evidence type="ECO:0000256" key="1">
    <source>
        <dbReference type="ARBA" id="ARBA00023015"/>
    </source>
</evidence>